<dbReference type="Proteomes" id="UP000256269">
    <property type="component" value="Unassembled WGS sequence"/>
</dbReference>
<protein>
    <submittedName>
        <fullName evidence="2">Thiopeptide-type bacteriocin biosynthesis protein</fullName>
    </submittedName>
</protein>
<keyword evidence="3" id="KW-1185">Reference proteome</keyword>
<dbReference type="OrthoDB" id="3607295at2"/>
<proteinExistence type="predicted"/>
<organism evidence="2 3">
    <name type="scientific">Kutzneria buriramensis</name>
    <dbReference type="NCBI Taxonomy" id="1045776"/>
    <lineage>
        <taxon>Bacteria</taxon>
        <taxon>Bacillati</taxon>
        <taxon>Actinomycetota</taxon>
        <taxon>Actinomycetes</taxon>
        <taxon>Pseudonocardiales</taxon>
        <taxon>Pseudonocardiaceae</taxon>
        <taxon>Kutzneria</taxon>
    </lineage>
</organism>
<dbReference type="InterPro" id="IPR023809">
    <property type="entry name" value="Thiopep_bacteriocin_synth_dom"/>
</dbReference>
<accession>A0A3E0H573</accession>
<dbReference type="EMBL" id="QUNO01000014">
    <property type="protein sequence ID" value="REH38063.1"/>
    <property type="molecule type" value="Genomic_DNA"/>
</dbReference>
<dbReference type="RefSeq" id="WP_116178934.1">
    <property type="nucleotide sequence ID" value="NZ_CP144375.1"/>
</dbReference>
<dbReference type="Pfam" id="PF14028">
    <property type="entry name" value="Lant_dehydr_C"/>
    <property type="match status" value="1"/>
</dbReference>
<gene>
    <name evidence="2" type="ORF">BCF44_11488</name>
</gene>
<name>A0A3E0H573_9PSEU</name>
<evidence type="ECO:0000313" key="3">
    <source>
        <dbReference type="Proteomes" id="UP000256269"/>
    </source>
</evidence>
<feature type="domain" description="Thiopeptide-type bacteriocin biosynthesis" evidence="1">
    <location>
        <begin position="6"/>
        <end position="318"/>
    </location>
</feature>
<dbReference type="AlphaFoldDB" id="A0A3E0H573"/>
<sequence>MSGHDWVSAHVFYHGDLDVLVAELISPLTRELVRRRLGRQFFFLRYWDGGPHIRLRVRPARGRSGDEVRELVERRCDEYLRRRPSPDRLDEKEYARSAAHMAQWEATTPLPRMYPNNSVVFIPYMREGHRFGDGKSILAIERHFGESSQIALEMLAARPSPDQRATLAFCLILLTWFLCVPAPAELRAFLGLSSSGMTTLPPGWDAQAVGEMEERYRRQHERLHAIAERMRAATTVLHLLPHKGANTLWARSVTRARDVVAEEIAHGRFAPRRPSRAAAVDPQVSVLRVLDQCAHLMCNRIGLSLGGESALRYLAGRTIHDLNKER</sequence>
<evidence type="ECO:0000259" key="1">
    <source>
        <dbReference type="Pfam" id="PF14028"/>
    </source>
</evidence>
<comment type="caution">
    <text evidence="2">The sequence shown here is derived from an EMBL/GenBank/DDBJ whole genome shotgun (WGS) entry which is preliminary data.</text>
</comment>
<reference evidence="2 3" key="1">
    <citation type="submission" date="2018-08" db="EMBL/GenBank/DDBJ databases">
        <title>Genomic Encyclopedia of Archaeal and Bacterial Type Strains, Phase II (KMG-II): from individual species to whole genera.</title>
        <authorList>
            <person name="Goeker M."/>
        </authorList>
    </citation>
    <scope>NUCLEOTIDE SEQUENCE [LARGE SCALE GENOMIC DNA]</scope>
    <source>
        <strain evidence="2 3">DSM 45791</strain>
    </source>
</reference>
<evidence type="ECO:0000313" key="2">
    <source>
        <dbReference type="EMBL" id="REH38063.1"/>
    </source>
</evidence>